<dbReference type="InterPro" id="IPR009210">
    <property type="entry name" value="ASCC1"/>
</dbReference>
<dbReference type="STRING" id="342668.A0A1B8GLP8"/>
<dbReference type="GO" id="GO:0006307">
    <property type="term" value="P:DNA alkylation repair"/>
    <property type="evidence" value="ECO:0007669"/>
    <property type="project" value="InterPro"/>
</dbReference>
<dbReference type="Gene3D" id="3.90.1140.10">
    <property type="entry name" value="Cyclic phosphodiesterase"/>
    <property type="match status" value="1"/>
</dbReference>
<dbReference type="PANTHER" id="PTHR13360">
    <property type="entry name" value="ACTIVATING SIGNAL COINTEGRATOR 1 COMPLEX SUBUNIT 1"/>
    <property type="match status" value="1"/>
</dbReference>
<keyword evidence="3" id="KW-1185">Reference proteome</keyword>
<reference evidence="2 3" key="1">
    <citation type="submission" date="2016-03" db="EMBL/GenBank/DDBJ databases">
        <title>Comparative genomics of Pseudogymnoascus destructans, the fungus causing white-nose syndrome of bats.</title>
        <authorList>
            <person name="Palmer J.M."/>
            <person name="Drees K.P."/>
            <person name="Foster J.T."/>
            <person name="Lindner D.L."/>
        </authorList>
    </citation>
    <scope>NUCLEOTIDE SEQUENCE [LARGE SCALE GENOMIC DNA]</scope>
    <source>
        <strain evidence="2 3">UAMH 10579</strain>
    </source>
</reference>
<dbReference type="InterPro" id="IPR019510">
    <property type="entry name" value="AKAP7-like_phosphoesterase"/>
</dbReference>
<evidence type="ECO:0000259" key="1">
    <source>
        <dbReference type="Pfam" id="PF10469"/>
    </source>
</evidence>
<evidence type="ECO:0000313" key="2">
    <source>
        <dbReference type="EMBL" id="OBT96764.1"/>
    </source>
</evidence>
<evidence type="ECO:0000313" key="3">
    <source>
        <dbReference type="Proteomes" id="UP000091956"/>
    </source>
</evidence>
<accession>A0A1B8GLP8</accession>
<dbReference type="GO" id="GO:0005634">
    <property type="term" value="C:nucleus"/>
    <property type="evidence" value="ECO:0007669"/>
    <property type="project" value="TreeGrafter"/>
</dbReference>
<protein>
    <recommendedName>
        <fullName evidence="1">A-kinase anchor protein 7-like phosphoesterase domain-containing protein</fullName>
    </recommendedName>
</protein>
<dbReference type="EMBL" id="KV460226">
    <property type="protein sequence ID" value="OBT96764.1"/>
    <property type="molecule type" value="Genomic_DNA"/>
</dbReference>
<reference evidence="3" key="2">
    <citation type="journal article" date="2018" name="Nat. Commun.">
        <title>Extreme sensitivity to ultraviolet light in the fungal pathogen causing white-nose syndrome of bats.</title>
        <authorList>
            <person name="Palmer J.M."/>
            <person name="Drees K.P."/>
            <person name="Foster J.T."/>
            <person name="Lindner D.L."/>
        </authorList>
    </citation>
    <scope>NUCLEOTIDE SEQUENCE [LARGE SCALE GENOMIC DNA]</scope>
    <source>
        <strain evidence="3">UAMH 10579</strain>
    </source>
</reference>
<sequence length="251" mass="27556">MPPKRPTQQLTHFLALPLHTPTSLPPLHTTLRTLPPTLPTHLRPALRPPTTLHFTLCVLDLRDPVRLSTALSILRTLDLPLLWAIAQGPPAAGGQLQKDVRVTLKGLKAMRNPESTSVIYAPPADETKALQRFGELVRSHFACLIGPPPTPPSTPPGAAGPARQETVILPPPRPLPGLLLHATVFNTVYIPGRSRRDRQRLEIDARALIEAFGEMVWMENIRVEELVLCRMGAKEVDGVEKYAAEGMVSMP</sequence>
<dbReference type="Pfam" id="PF10469">
    <property type="entry name" value="AKAP7_NLS"/>
    <property type="match status" value="1"/>
</dbReference>
<dbReference type="GeneID" id="28837626"/>
<dbReference type="PANTHER" id="PTHR13360:SF1">
    <property type="entry name" value="ACTIVATING SIGNAL COINTEGRATOR 1 COMPLEX SUBUNIT 1"/>
    <property type="match status" value="1"/>
</dbReference>
<feature type="domain" description="A-kinase anchor protein 7-like phosphoesterase" evidence="1">
    <location>
        <begin position="11"/>
        <end position="247"/>
    </location>
</feature>
<dbReference type="Proteomes" id="UP000091956">
    <property type="component" value="Unassembled WGS sequence"/>
</dbReference>
<name>A0A1B8GLP8_9PEZI</name>
<dbReference type="OrthoDB" id="3439191at2759"/>
<organism evidence="2 3">
    <name type="scientific">Pseudogymnoascus verrucosus</name>
    <dbReference type="NCBI Taxonomy" id="342668"/>
    <lineage>
        <taxon>Eukaryota</taxon>
        <taxon>Fungi</taxon>
        <taxon>Dikarya</taxon>
        <taxon>Ascomycota</taxon>
        <taxon>Pezizomycotina</taxon>
        <taxon>Leotiomycetes</taxon>
        <taxon>Thelebolales</taxon>
        <taxon>Thelebolaceae</taxon>
        <taxon>Pseudogymnoascus</taxon>
    </lineage>
</organism>
<dbReference type="GO" id="GO:0006355">
    <property type="term" value="P:regulation of DNA-templated transcription"/>
    <property type="evidence" value="ECO:0007669"/>
    <property type="project" value="TreeGrafter"/>
</dbReference>
<gene>
    <name evidence="2" type="ORF">VE01_04240</name>
</gene>
<dbReference type="AlphaFoldDB" id="A0A1B8GLP8"/>
<proteinExistence type="predicted"/>
<dbReference type="RefSeq" id="XP_018130497.1">
    <property type="nucleotide sequence ID" value="XM_018273715.2"/>
</dbReference>